<organism evidence="2">
    <name type="scientific">Drosophila melanogaster</name>
    <name type="common">Fruit fly</name>
    <dbReference type="NCBI Taxonomy" id="7227"/>
    <lineage>
        <taxon>Eukaryota</taxon>
        <taxon>Metazoa</taxon>
        <taxon>Ecdysozoa</taxon>
        <taxon>Arthropoda</taxon>
        <taxon>Hexapoda</taxon>
        <taxon>Insecta</taxon>
        <taxon>Pterygota</taxon>
        <taxon>Neoptera</taxon>
        <taxon>Endopterygota</taxon>
        <taxon>Diptera</taxon>
        <taxon>Brachycera</taxon>
        <taxon>Muscomorpha</taxon>
        <taxon>Ephydroidea</taxon>
        <taxon>Drosophilidae</taxon>
        <taxon>Drosophila</taxon>
        <taxon>Sophophora</taxon>
    </lineage>
</organism>
<evidence type="ECO:0000313" key="2">
    <source>
        <dbReference type="EMBL" id="AEY70763.1"/>
    </source>
</evidence>
<dbReference type="Bgee" id="FBgn0085210">
    <property type="expression patterns" value="Expressed in early-mid elongation-stage spermatid (Drosophila) in testis and 17 other cell types or tissues"/>
</dbReference>
<reference evidence="2" key="1">
    <citation type="submission" date="2012-01" db="EMBL/GenBank/DDBJ databases">
        <authorList>
            <person name="Carlson J."/>
            <person name="Booth B."/>
            <person name="Frise E."/>
            <person name="Park S."/>
            <person name="Wan K."/>
            <person name="Yu C."/>
            <person name="Celniker S."/>
        </authorList>
    </citation>
    <scope>NUCLEOTIDE SEQUENCE</scope>
</reference>
<dbReference type="InterPro" id="IPR032145">
    <property type="entry name" value="DUF4818"/>
</dbReference>
<name>H1UUP8_DROME</name>
<dbReference type="AlphaFoldDB" id="H1UUP8"/>
<dbReference type="VEuPathDB" id="VectorBase:FBgn0085210"/>
<keyword evidence="1" id="KW-0472">Membrane</keyword>
<dbReference type="OrthoDB" id="7964216at2759"/>
<protein>
    <submittedName>
        <fullName evidence="2">FI16810p1</fullName>
    </submittedName>
</protein>
<proteinExistence type="evidence at transcript level"/>
<feature type="transmembrane region" description="Helical" evidence="1">
    <location>
        <begin position="88"/>
        <end position="114"/>
    </location>
</feature>
<dbReference type="HOGENOM" id="CLU_087404_0_0_1"/>
<feature type="transmembrane region" description="Helical" evidence="1">
    <location>
        <begin position="134"/>
        <end position="155"/>
    </location>
</feature>
<evidence type="ECO:0000256" key="1">
    <source>
        <dbReference type="SAM" id="Phobius"/>
    </source>
</evidence>
<feature type="transmembrane region" description="Helical" evidence="1">
    <location>
        <begin position="56"/>
        <end position="76"/>
    </location>
</feature>
<feature type="non-terminal residue" evidence="2">
    <location>
        <position position="1"/>
    </location>
</feature>
<dbReference type="EMBL" id="BT133133">
    <property type="protein sequence ID" value="AEY70763.1"/>
    <property type="molecule type" value="mRNA"/>
</dbReference>
<sequence length="225" mass="26075">FSIESYKFDKLIFCLERSLKNKMEIVAVGLAAFFQLMGCYFFFAQPQDRCSPAPNLASWLFLGATLCFLWDIKIYPRRFMHMSRFWRILIEIVASIFLAEVGTVIIWCALEKFLFSLTNELVNLTQCSCRPSHFVYWLSGLITSLISGAMLWYVLEATDGVYYIKKFSCNLRTTMGVTWRMFRCYIQMNMAAKRRALTICQLAKRAGTCKMTACEYSESDDDCSD</sequence>
<gene>
    <name evidence="2" type="primary">CG34181-RA</name>
</gene>
<dbReference type="ExpressionAtlas" id="H1UUP8">
    <property type="expression patterns" value="baseline and differential"/>
</dbReference>
<accession>H1UUP8</accession>
<feature type="transmembrane region" description="Helical" evidence="1">
    <location>
        <begin position="25"/>
        <end position="44"/>
    </location>
</feature>
<keyword evidence="1" id="KW-0812">Transmembrane</keyword>
<dbReference type="Pfam" id="PF16089">
    <property type="entry name" value="DUF4818"/>
    <property type="match status" value="1"/>
</dbReference>
<keyword evidence="1" id="KW-1133">Transmembrane helix</keyword>